<keyword evidence="11" id="KW-0594">Phospholipid biosynthesis</keyword>
<dbReference type="PANTHER" id="PTHR12358:SF106">
    <property type="entry name" value="LIPID KINASE YEGS"/>
    <property type="match status" value="1"/>
</dbReference>
<keyword evidence="15" id="KW-1185">Reference proteome</keyword>
<keyword evidence="6" id="KW-0547">Nucleotide-binding</keyword>
<evidence type="ECO:0000256" key="3">
    <source>
        <dbReference type="ARBA" id="ARBA00022516"/>
    </source>
</evidence>
<keyword evidence="7 14" id="KW-0418">Kinase</keyword>
<evidence type="ECO:0000313" key="14">
    <source>
        <dbReference type="EMBL" id="GBG04688.1"/>
    </source>
</evidence>
<evidence type="ECO:0000259" key="13">
    <source>
        <dbReference type="PROSITE" id="PS50146"/>
    </source>
</evidence>
<dbReference type="PROSITE" id="PS50146">
    <property type="entry name" value="DAGK"/>
    <property type="match status" value="1"/>
</dbReference>
<organism evidence="14 15">
    <name type="scientific">Lactobacillus rodentium</name>
    <dbReference type="NCBI Taxonomy" id="947835"/>
    <lineage>
        <taxon>Bacteria</taxon>
        <taxon>Bacillati</taxon>
        <taxon>Bacillota</taxon>
        <taxon>Bacilli</taxon>
        <taxon>Lactobacillales</taxon>
        <taxon>Lactobacillaceae</taxon>
        <taxon>Lactobacillus</taxon>
    </lineage>
</organism>
<dbReference type="InterPro" id="IPR050187">
    <property type="entry name" value="Lipid_Phosphate_FormReg"/>
</dbReference>
<keyword evidence="4" id="KW-0808">Transferase</keyword>
<accession>A0A2Z6T8H4</accession>
<dbReference type="SUPFAM" id="SSF111331">
    <property type="entry name" value="NAD kinase/diacylglycerol kinase-like"/>
    <property type="match status" value="1"/>
</dbReference>
<dbReference type="GO" id="GO:0046872">
    <property type="term" value="F:metal ion binding"/>
    <property type="evidence" value="ECO:0007669"/>
    <property type="project" value="UniProtKB-KW"/>
</dbReference>
<sequence length="308" mass="34831">MSKKFYLLVNLKSGADRGTFSYRNTTQILENNNLAYETIFSKYPGYLTQAAQQLANDLKLNPNAIIIVIGGDGSLNQVLNGIKRSAYPQTPIAYLPSGTGDDFARALNLQYTPQELIAKLNNHPEVKEFDCGYYFNVNTNQEGYFVNNLGIGFDAYVVAETNNSNMKKRWGHFSYGINVFKAILNQPAFSVTVKVNDKIHSFNNAYLVTTTNHPYFGGGVPILPKAKPTNHLLDTIVVEKPSFFKFVYLFSKMIITKKQIKDPHFHYYGAKEMEVITKDLEYGQLDGEELGSKNFDLLFHVDKFNLLL</sequence>
<evidence type="ECO:0000256" key="9">
    <source>
        <dbReference type="ARBA" id="ARBA00022842"/>
    </source>
</evidence>
<evidence type="ECO:0000256" key="8">
    <source>
        <dbReference type="ARBA" id="ARBA00022840"/>
    </source>
</evidence>
<dbReference type="Gene3D" id="2.60.200.40">
    <property type="match status" value="1"/>
</dbReference>
<dbReference type="GO" id="GO:0008654">
    <property type="term" value="P:phospholipid biosynthetic process"/>
    <property type="evidence" value="ECO:0007669"/>
    <property type="project" value="UniProtKB-KW"/>
</dbReference>
<dbReference type="SMART" id="SM00046">
    <property type="entry name" value="DAGKc"/>
    <property type="match status" value="1"/>
</dbReference>
<dbReference type="InterPro" id="IPR016064">
    <property type="entry name" value="NAD/diacylglycerol_kinase_sf"/>
</dbReference>
<evidence type="ECO:0000256" key="12">
    <source>
        <dbReference type="ARBA" id="ARBA00023264"/>
    </source>
</evidence>
<keyword evidence="3" id="KW-0444">Lipid biosynthesis</keyword>
<evidence type="ECO:0000256" key="5">
    <source>
        <dbReference type="ARBA" id="ARBA00022723"/>
    </source>
</evidence>
<dbReference type="InterPro" id="IPR001206">
    <property type="entry name" value="Diacylglycerol_kinase_cat_dom"/>
</dbReference>
<evidence type="ECO:0000256" key="10">
    <source>
        <dbReference type="ARBA" id="ARBA00023098"/>
    </source>
</evidence>
<comment type="cofactor">
    <cofactor evidence="1">
        <name>Mg(2+)</name>
        <dbReference type="ChEBI" id="CHEBI:18420"/>
    </cofactor>
</comment>
<feature type="domain" description="DAGKc" evidence="13">
    <location>
        <begin position="1"/>
        <end position="139"/>
    </location>
</feature>
<gene>
    <name evidence="14" type="ORF">LrDSM24759_06020</name>
</gene>
<name>A0A2Z6T8H4_9LACO</name>
<evidence type="ECO:0000256" key="4">
    <source>
        <dbReference type="ARBA" id="ARBA00022679"/>
    </source>
</evidence>
<comment type="caution">
    <text evidence="14">The sequence shown here is derived from an EMBL/GenBank/DDBJ whole genome shotgun (WGS) entry which is preliminary data.</text>
</comment>
<protein>
    <submittedName>
        <fullName evidence="14">Diacylglycerol kinase family protein</fullName>
    </submittedName>
</protein>
<dbReference type="Proteomes" id="UP000257317">
    <property type="component" value="Unassembled WGS sequence"/>
</dbReference>
<evidence type="ECO:0000256" key="2">
    <source>
        <dbReference type="ARBA" id="ARBA00005983"/>
    </source>
</evidence>
<dbReference type="RefSeq" id="WP_117118031.1">
    <property type="nucleotide sequence ID" value="NZ_BFBY01000003.1"/>
</dbReference>
<keyword evidence="9" id="KW-0460">Magnesium</keyword>
<dbReference type="GO" id="GO:0005886">
    <property type="term" value="C:plasma membrane"/>
    <property type="evidence" value="ECO:0007669"/>
    <property type="project" value="TreeGrafter"/>
</dbReference>
<dbReference type="NCBIfam" id="TIGR00147">
    <property type="entry name" value="YegS/Rv2252/BmrU family lipid kinase"/>
    <property type="match status" value="1"/>
</dbReference>
<keyword evidence="8" id="KW-0067">ATP-binding</keyword>
<dbReference type="Pfam" id="PF19279">
    <property type="entry name" value="YegS_C"/>
    <property type="match status" value="1"/>
</dbReference>
<keyword evidence="10" id="KW-0443">Lipid metabolism</keyword>
<dbReference type="InterPro" id="IPR005218">
    <property type="entry name" value="Diacylglycerol/lipid_kinase"/>
</dbReference>
<keyword evidence="5" id="KW-0479">Metal-binding</keyword>
<evidence type="ECO:0000256" key="6">
    <source>
        <dbReference type="ARBA" id="ARBA00022741"/>
    </source>
</evidence>
<dbReference type="AlphaFoldDB" id="A0A2Z6T8H4"/>
<evidence type="ECO:0000256" key="1">
    <source>
        <dbReference type="ARBA" id="ARBA00001946"/>
    </source>
</evidence>
<dbReference type="InterPro" id="IPR017438">
    <property type="entry name" value="ATP-NAD_kinase_N"/>
</dbReference>
<dbReference type="GO" id="GO:0016301">
    <property type="term" value="F:kinase activity"/>
    <property type="evidence" value="ECO:0007669"/>
    <property type="project" value="UniProtKB-KW"/>
</dbReference>
<proteinExistence type="inferred from homology"/>
<dbReference type="Gene3D" id="3.40.50.10330">
    <property type="entry name" value="Probable inorganic polyphosphate/atp-NAD kinase, domain 1"/>
    <property type="match status" value="1"/>
</dbReference>
<dbReference type="GO" id="GO:0005524">
    <property type="term" value="F:ATP binding"/>
    <property type="evidence" value="ECO:0007669"/>
    <property type="project" value="UniProtKB-KW"/>
</dbReference>
<reference evidence="15" key="1">
    <citation type="submission" date="2018-03" db="EMBL/GenBank/DDBJ databases">
        <title>New taxa in the Lactobacillus gasseri group.</title>
        <authorList>
            <person name="Tanizawa Y."/>
            <person name="Tohno M."/>
            <person name="Endo A."/>
            <person name="Arita M."/>
        </authorList>
    </citation>
    <scope>NUCLEOTIDE SEQUENCE [LARGE SCALE GENOMIC DNA]</scope>
    <source>
        <strain evidence="15">DSM 24759</strain>
    </source>
</reference>
<comment type="similarity">
    <text evidence="2">Belongs to the diacylglycerol/lipid kinase family.</text>
</comment>
<dbReference type="InterPro" id="IPR045540">
    <property type="entry name" value="YegS/DAGK_C"/>
</dbReference>
<dbReference type="Pfam" id="PF00781">
    <property type="entry name" value="DAGK_cat"/>
    <property type="match status" value="1"/>
</dbReference>
<evidence type="ECO:0000256" key="11">
    <source>
        <dbReference type="ARBA" id="ARBA00023209"/>
    </source>
</evidence>
<dbReference type="EMBL" id="BFBY01000003">
    <property type="protein sequence ID" value="GBG04688.1"/>
    <property type="molecule type" value="Genomic_DNA"/>
</dbReference>
<dbReference type="PANTHER" id="PTHR12358">
    <property type="entry name" value="SPHINGOSINE KINASE"/>
    <property type="match status" value="1"/>
</dbReference>
<keyword evidence="12" id="KW-1208">Phospholipid metabolism</keyword>
<dbReference type="OrthoDB" id="9786026at2"/>
<evidence type="ECO:0000256" key="7">
    <source>
        <dbReference type="ARBA" id="ARBA00022777"/>
    </source>
</evidence>
<evidence type="ECO:0000313" key="15">
    <source>
        <dbReference type="Proteomes" id="UP000257317"/>
    </source>
</evidence>